<keyword evidence="2" id="KW-0328">Glycosyltransferase</keyword>
<protein>
    <recommendedName>
        <fullName evidence="7">PARP catalytic domain-containing protein</fullName>
    </recommendedName>
</protein>
<keyword evidence="5" id="KW-0539">Nucleus</keyword>
<dbReference type="SUPFAM" id="SSF56399">
    <property type="entry name" value="ADP-ribosylation"/>
    <property type="match status" value="1"/>
</dbReference>
<evidence type="ECO:0000256" key="5">
    <source>
        <dbReference type="ARBA" id="ARBA00023242"/>
    </source>
</evidence>
<dbReference type="InterPro" id="IPR052056">
    <property type="entry name" value="Mono-ARTD/PARP"/>
</dbReference>
<accession>A0ABP0PW49</accession>
<comment type="caution">
    <text evidence="8">The sequence shown here is derived from an EMBL/GenBank/DDBJ whole genome shotgun (WGS) entry which is preliminary data.</text>
</comment>
<comment type="subcellular location">
    <subcellularLocation>
        <location evidence="1">Nucleus</location>
    </subcellularLocation>
</comment>
<evidence type="ECO:0000256" key="6">
    <source>
        <dbReference type="SAM" id="MobiDB-lite"/>
    </source>
</evidence>
<evidence type="ECO:0000313" key="9">
    <source>
        <dbReference type="EMBL" id="CAK9085893.1"/>
    </source>
</evidence>
<dbReference type="EMBL" id="CAXAMN010023695">
    <property type="protein sequence ID" value="CAK9079818.1"/>
    <property type="molecule type" value="Genomic_DNA"/>
</dbReference>
<dbReference type="Proteomes" id="UP001642484">
    <property type="component" value="Unassembled WGS sequence"/>
</dbReference>
<dbReference type="EMBL" id="CAXAMN010024361">
    <property type="protein sequence ID" value="CAK9085893.1"/>
    <property type="molecule type" value="Genomic_DNA"/>
</dbReference>
<name>A0ABP0PW49_9DINO</name>
<feature type="domain" description="PARP catalytic" evidence="7">
    <location>
        <begin position="311"/>
        <end position="416"/>
    </location>
</feature>
<evidence type="ECO:0000256" key="4">
    <source>
        <dbReference type="ARBA" id="ARBA00023027"/>
    </source>
</evidence>
<reference evidence="8 10" key="1">
    <citation type="submission" date="2024-02" db="EMBL/GenBank/DDBJ databases">
        <authorList>
            <person name="Chen Y."/>
            <person name="Shah S."/>
            <person name="Dougan E. K."/>
            <person name="Thang M."/>
            <person name="Chan C."/>
        </authorList>
    </citation>
    <scope>NUCLEOTIDE SEQUENCE [LARGE SCALE GENOMIC DNA]</scope>
</reference>
<feature type="region of interest" description="Disordered" evidence="6">
    <location>
        <begin position="210"/>
        <end position="238"/>
    </location>
</feature>
<sequence>MAPLMDATGTLESVALKMKRLGGRVISVGKLDHLDLNFEDLMPREILLVTTELGDLVEASQHGADVLLLFGSRAQQQLRAWTEVEARQQAQRRKTMSVSERVAEDSPRMMAAANNPFLSVFQLPSLLAEATARNRKHREQRQAARAAPMAPRAAEAAGSPPTAEPLAEPKPVADGEMFEVLERWCKATRVQPPVALMPSALFWEGPEELPLTQRSKSQSTPTPPKRAPQVSEEVAPEPESLENLLAQMEEMDVCRRAFLGLVLFVAMEASGKGIDSRKFWHSYEEISTQAVSETTAEWKALALYFDGKVPEDCKLQSIQRVENPTLWALYDTHLQAVNEGFPGQAEMWLWHGADDVRQIIEGGFKTAYSNRTFNVYGVGHYFAVDPRMANHFVRARRDMPGSVKDILLCRVAAGICKTKDPIKLHVDNCHTKTMACKFWACRELRAKLLRMPEN</sequence>
<evidence type="ECO:0000313" key="10">
    <source>
        <dbReference type="Proteomes" id="UP001642484"/>
    </source>
</evidence>
<dbReference type="PANTHER" id="PTHR14453:SF67">
    <property type="entry name" value="POLY [ADP-RIBOSE] POLYMERASE"/>
    <property type="match status" value="1"/>
</dbReference>
<evidence type="ECO:0000259" key="7">
    <source>
        <dbReference type="Pfam" id="PF00644"/>
    </source>
</evidence>
<evidence type="ECO:0000256" key="1">
    <source>
        <dbReference type="ARBA" id="ARBA00004123"/>
    </source>
</evidence>
<dbReference type="PANTHER" id="PTHR14453">
    <property type="entry name" value="PARP/ZINC FINGER CCCH TYPE DOMAIN CONTAINING PROTEIN"/>
    <property type="match status" value="1"/>
</dbReference>
<keyword evidence="3" id="KW-0808">Transferase</keyword>
<dbReference type="Pfam" id="PF00644">
    <property type="entry name" value="PARP"/>
    <property type="match status" value="1"/>
</dbReference>
<organism evidence="8 10">
    <name type="scientific">Durusdinium trenchii</name>
    <dbReference type="NCBI Taxonomy" id="1381693"/>
    <lineage>
        <taxon>Eukaryota</taxon>
        <taxon>Sar</taxon>
        <taxon>Alveolata</taxon>
        <taxon>Dinophyceae</taxon>
        <taxon>Suessiales</taxon>
        <taxon>Symbiodiniaceae</taxon>
        <taxon>Durusdinium</taxon>
    </lineage>
</organism>
<evidence type="ECO:0000313" key="8">
    <source>
        <dbReference type="EMBL" id="CAK9079818.1"/>
    </source>
</evidence>
<evidence type="ECO:0000256" key="3">
    <source>
        <dbReference type="ARBA" id="ARBA00022679"/>
    </source>
</evidence>
<keyword evidence="4" id="KW-0520">NAD</keyword>
<keyword evidence="10" id="KW-1185">Reference proteome</keyword>
<dbReference type="InterPro" id="IPR012317">
    <property type="entry name" value="Poly(ADP-ribose)pol_cat_dom"/>
</dbReference>
<gene>
    <name evidence="8" type="ORF">CCMP2556_LOCUS39244</name>
    <name evidence="9" type="ORF">CCMP2556_LOCUS41661</name>
</gene>
<dbReference type="Gene3D" id="3.90.228.10">
    <property type="match status" value="1"/>
</dbReference>
<evidence type="ECO:0000256" key="2">
    <source>
        <dbReference type="ARBA" id="ARBA00022676"/>
    </source>
</evidence>
<feature type="region of interest" description="Disordered" evidence="6">
    <location>
        <begin position="132"/>
        <end position="171"/>
    </location>
</feature>
<proteinExistence type="predicted"/>
<feature type="compositionally biased region" description="Low complexity" evidence="6">
    <location>
        <begin position="143"/>
        <end position="157"/>
    </location>
</feature>